<sequence length="265" mass="29708">STENRDIPYLTITKTGGTNKKTIFFECGIHAREWISTAACLWISNQLVSTTNYDNLLEKYEFIIVPTLNPDGYVYTHTTNRKWRKTRSKNGLCYGADPNRNWDSAFCEEGASDYPCDDDYCGKSAFSEPESKAMAELVRGKAANTAAYFSLHSYSQLWMYPWGYTKASPPNKSQLDTLSKLGVDAIKATDGLSFTYGTIANTIYVASGSSVDYVYDTLKVKVAFALELRPDRYSPNGFVLDPKYIKPASEETWNGLLAVIENLDK</sequence>
<evidence type="ECO:0000256" key="4">
    <source>
        <dbReference type="ARBA" id="ARBA00022525"/>
    </source>
</evidence>
<dbReference type="InterPro" id="IPR057247">
    <property type="entry name" value="CARBOXYPEPT_ZN_2"/>
</dbReference>
<dbReference type="PROSITE" id="PS52035">
    <property type="entry name" value="PEPTIDASE_M14"/>
    <property type="match status" value="1"/>
</dbReference>
<dbReference type="SMART" id="SM00631">
    <property type="entry name" value="Zn_pept"/>
    <property type="match status" value="1"/>
</dbReference>
<evidence type="ECO:0000259" key="14">
    <source>
        <dbReference type="PROSITE" id="PS52035"/>
    </source>
</evidence>
<keyword evidence="4" id="KW-0964">Secreted</keyword>
<organism evidence="15">
    <name type="scientific">Medioppia subpectinata</name>
    <dbReference type="NCBI Taxonomy" id="1979941"/>
    <lineage>
        <taxon>Eukaryota</taxon>
        <taxon>Metazoa</taxon>
        <taxon>Ecdysozoa</taxon>
        <taxon>Arthropoda</taxon>
        <taxon>Chelicerata</taxon>
        <taxon>Arachnida</taxon>
        <taxon>Acari</taxon>
        <taxon>Acariformes</taxon>
        <taxon>Sarcoptiformes</taxon>
        <taxon>Oribatida</taxon>
        <taxon>Brachypylina</taxon>
        <taxon>Oppioidea</taxon>
        <taxon>Oppiidae</taxon>
        <taxon>Medioppia</taxon>
    </lineage>
</organism>
<dbReference type="PROSITE" id="PS00132">
    <property type="entry name" value="CARBOXYPEPT_ZN_1"/>
    <property type="match status" value="1"/>
</dbReference>
<keyword evidence="11" id="KW-1015">Disulfide bond</keyword>
<evidence type="ECO:0000256" key="8">
    <source>
        <dbReference type="ARBA" id="ARBA00022801"/>
    </source>
</evidence>
<keyword evidence="16" id="KW-1185">Reference proteome</keyword>
<keyword evidence="7" id="KW-0479">Metal-binding</keyword>
<dbReference type="EMBL" id="CAJPIZ010003180">
    <property type="protein sequence ID" value="CAG2106033.1"/>
    <property type="molecule type" value="Genomic_DNA"/>
</dbReference>
<keyword evidence="10" id="KW-0482">Metalloprotease</keyword>
<proteinExistence type="inferred from homology"/>
<keyword evidence="9" id="KW-0862">Zinc</keyword>
<accession>A0A7R9KPJ5</accession>
<dbReference type="Gene3D" id="3.40.630.10">
    <property type="entry name" value="Zn peptidases"/>
    <property type="match status" value="1"/>
</dbReference>
<dbReference type="InterPro" id="IPR000834">
    <property type="entry name" value="Peptidase_M14"/>
</dbReference>
<evidence type="ECO:0000256" key="6">
    <source>
        <dbReference type="ARBA" id="ARBA00022670"/>
    </source>
</evidence>
<dbReference type="GO" id="GO:0008270">
    <property type="term" value="F:zinc ion binding"/>
    <property type="evidence" value="ECO:0007669"/>
    <property type="project" value="InterPro"/>
</dbReference>
<feature type="domain" description="Peptidase M14" evidence="14">
    <location>
        <begin position="1"/>
        <end position="263"/>
    </location>
</feature>
<dbReference type="InterPro" id="IPR057246">
    <property type="entry name" value="CARBOXYPEPT_ZN_1"/>
</dbReference>
<dbReference type="GO" id="GO:0004181">
    <property type="term" value="F:metallocarboxypeptidase activity"/>
    <property type="evidence" value="ECO:0007669"/>
    <property type="project" value="InterPro"/>
</dbReference>
<comment type="similarity">
    <text evidence="3 13">Belongs to the peptidase M14 family.</text>
</comment>
<evidence type="ECO:0000313" key="15">
    <source>
        <dbReference type="EMBL" id="CAD7625603.1"/>
    </source>
</evidence>
<dbReference type="FunFam" id="3.40.630.10:FF:000040">
    <property type="entry name" value="zinc carboxypeptidase"/>
    <property type="match status" value="1"/>
</dbReference>
<keyword evidence="8" id="KW-0378">Hydrolase</keyword>
<name>A0A7R9KPJ5_9ACAR</name>
<dbReference type="PANTHER" id="PTHR11705:SF153">
    <property type="entry name" value="ZINC CARBOXYPEPTIDASE A 1-LIKE PROTEIN"/>
    <property type="match status" value="1"/>
</dbReference>
<protein>
    <recommendedName>
        <fullName evidence="14">Peptidase M14 domain-containing protein</fullName>
    </recommendedName>
</protein>
<dbReference type="EMBL" id="OC857755">
    <property type="protein sequence ID" value="CAD7625603.1"/>
    <property type="molecule type" value="Genomic_DNA"/>
</dbReference>
<reference evidence="15" key="1">
    <citation type="submission" date="2020-11" db="EMBL/GenBank/DDBJ databases">
        <authorList>
            <person name="Tran Van P."/>
        </authorList>
    </citation>
    <scope>NUCLEOTIDE SEQUENCE</scope>
</reference>
<dbReference type="PROSITE" id="PS00133">
    <property type="entry name" value="CARBOXYPEPT_ZN_2"/>
    <property type="match status" value="1"/>
</dbReference>
<dbReference type="Pfam" id="PF00246">
    <property type="entry name" value="Peptidase_M14"/>
    <property type="match status" value="1"/>
</dbReference>
<feature type="non-terminal residue" evidence="15">
    <location>
        <position position="265"/>
    </location>
</feature>
<evidence type="ECO:0000256" key="5">
    <source>
        <dbReference type="ARBA" id="ARBA00022645"/>
    </source>
</evidence>
<gene>
    <name evidence="15" type="ORF">OSB1V03_LOCUS6036</name>
</gene>
<comment type="cofactor">
    <cofactor evidence="1">
        <name>Zn(2+)</name>
        <dbReference type="ChEBI" id="CHEBI:29105"/>
    </cofactor>
</comment>
<dbReference type="Proteomes" id="UP000759131">
    <property type="component" value="Unassembled WGS sequence"/>
</dbReference>
<dbReference type="SUPFAM" id="SSF53187">
    <property type="entry name" value="Zn-dependent exopeptidases"/>
    <property type="match status" value="1"/>
</dbReference>
<comment type="function">
    <text evidence="12">Involved in the digestion of the blood meal.</text>
</comment>
<evidence type="ECO:0000256" key="10">
    <source>
        <dbReference type="ARBA" id="ARBA00023049"/>
    </source>
</evidence>
<evidence type="ECO:0000256" key="3">
    <source>
        <dbReference type="ARBA" id="ARBA00005988"/>
    </source>
</evidence>
<evidence type="ECO:0000313" key="16">
    <source>
        <dbReference type="Proteomes" id="UP000759131"/>
    </source>
</evidence>
<dbReference type="CDD" id="cd03860">
    <property type="entry name" value="M14_CP_A-B_like"/>
    <property type="match status" value="1"/>
</dbReference>
<dbReference type="PANTHER" id="PTHR11705">
    <property type="entry name" value="PROTEASE FAMILY M14 CARBOXYPEPTIDASE A,B"/>
    <property type="match status" value="1"/>
</dbReference>
<dbReference type="GO" id="GO:0006508">
    <property type="term" value="P:proteolysis"/>
    <property type="evidence" value="ECO:0007669"/>
    <property type="project" value="UniProtKB-KW"/>
</dbReference>
<feature type="active site" description="Proton donor/acceptor" evidence="13">
    <location>
        <position position="227"/>
    </location>
</feature>
<evidence type="ECO:0000256" key="7">
    <source>
        <dbReference type="ARBA" id="ARBA00022723"/>
    </source>
</evidence>
<keyword evidence="5" id="KW-0121">Carboxypeptidase</keyword>
<evidence type="ECO:0000256" key="9">
    <source>
        <dbReference type="ARBA" id="ARBA00022833"/>
    </source>
</evidence>
<evidence type="ECO:0000256" key="13">
    <source>
        <dbReference type="PROSITE-ProRule" id="PRU01379"/>
    </source>
</evidence>
<evidence type="ECO:0000256" key="1">
    <source>
        <dbReference type="ARBA" id="ARBA00001947"/>
    </source>
</evidence>
<dbReference type="OrthoDB" id="6416026at2759"/>
<dbReference type="PRINTS" id="PR00765">
    <property type="entry name" value="CRBOXYPTASEA"/>
</dbReference>
<evidence type="ECO:0000256" key="11">
    <source>
        <dbReference type="ARBA" id="ARBA00023157"/>
    </source>
</evidence>
<keyword evidence="6" id="KW-0645">Protease</keyword>
<evidence type="ECO:0000256" key="2">
    <source>
        <dbReference type="ARBA" id="ARBA00004613"/>
    </source>
</evidence>
<comment type="subcellular location">
    <subcellularLocation>
        <location evidence="2">Secreted</location>
    </subcellularLocation>
</comment>
<dbReference type="GO" id="GO:0005615">
    <property type="term" value="C:extracellular space"/>
    <property type="evidence" value="ECO:0007669"/>
    <property type="project" value="TreeGrafter"/>
</dbReference>
<dbReference type="AlphaFoldDB" id="A0A7R9KPJ5"/>
<evidence type="ECO:0000256" key="12">
    <source>
        <dbReference type="ARBA" id="ARBA00057299"/>
    </source>
</evidence>